<evidence type="ECO:0000313" key="4">
    <source>
        <dbReference type="Proteomes" id="UP000654075"/>
    </source>
</evidence>
<dbReference type="AlphaFoldDB" id="A0A813HZD3"/>
<gene>
    <name evidence="3" type="ORF">PGLA1383_LOCUS57431</name>
</gene>
<dbReference type="Pfam" id="PF13202">
    <property type="entry name" value="EF-hand_5"/>
    <property type="match status" value="2"/>
</dbReference>
<dbReference type="PROSITE" id="PS50222">
    <property type="entry name" value="EF_HAND_2"/>
    <property type="match status" value="2"/>
</dbReference>
<name>A0A813HZD3_POLGL</name>
<keyword evidence="4" id="KW-1185">Reference proteome</keyword>
<proteinExistence type="predicted"/>
<dbReference type="SUPFAM" id="SSF47473">
    <property type="entry name" value="EF-hand"/>
    <property type="match status" value="2"/>
</dbReference>
<keyword evidence="1" id="KW-0106">Calcium</keyword>
<evidence type="ECO:0000256" key="1">
    <source>
        <dbReference type="ARBA" id="ARBA00022837"/>
    </source>
</evidence>
<dbReference type="NCBIfam" id="NF033816">
    <property type="entry name" value="Cj0069_fam"/>
    <property type="match status" value="1"/>
</dbReference>
<dbReference type="Pfam" id="PF20668">
    <property type="entry name" value="DUF6815"/>
    <property type="match status" value="1"/>
</dbReference>
<dbReference type="GO" id="GO:0005509">
    <property type="term" value="F:calcium ion binding"/>
    <property type="evidence" value="ECO:0007669"/>
    <property type="project" value="InterPro"/>
</dbReference>
<dbReference type="InterPro" id="IPR002048">
    <property type="entry name" value="EF_hand_dom"/>
</dbReference>
<dbReference type="Proteomes" id="UP000654075">
    <property type="component" value="Unassembled WGS sequence"/>
</dbReference>
<feature type="domain" description="EF-hand" evidence="2">
    <location>
        <begin position="193"/>
        <end position="228"/>
    </location>
</feature>
<dbReference type="SUPFAM" id="SSF56059">
    <property type="entry name" value="Glutathione synthetase ATP-binding domain-like"/>
    <property type="match status" value="1"/>
</dbReference>
<dbReference type="InterPro" id="IPR018247">
    <property type="entry name" value="EF_Hand_1_Ca_BS"/>
</dbReference>
<dbReference type="PROSITE" id="PS00018">
    <property type="entry name" value="EF_HAND_1"/>
    <property type="match status" value="2"/>
</dbReference>
<evidence type="ECO:0000313" key="3">
    <source>
        <dbReference type="EMBL" id="CAE8643061.1"/>
    </source>
</evidence>
<reference evidence="3" key="1">
    <citation type="submission" date="2021-02" db="EMBL/GenBank/DDBJ databases">
        <authorList>
            <person name="Dougan E. K."/>
            <person name="Rhodes N."/>
            <person name="Thang M."/>
            <person name="Chan C."/>
        </authorList>
    </citation>
    <scope>NUCLEOTIDE SEQUENCE</scope>
</reference>
<protein>
    <recommendedName>
        <fullName evidence="2">EF-hand domain-containing protein</fullName>
    </recommendedName>
</protein>
<organism evidence="3 4">
    <name type="scientific">Polarella glacialis</name>
    <name type="common">Dinoflagellate</name>
    <dbReference type="NCBI Taxonomy" id="89957"/>
    <lineage>
        <taxon>Eukaryota</taxon>
        <taxon>Sar</taxon>
        <taxon>Alveolata</taxon>
        <taxon>Dinophyceae</taxon>
        <taxon>Suessiales</taxon>
        <taxon>Suessiaceae</taxon>
        <taxon>Polarella</taxon>
    </lineage>
</organism>
<accession>A0A813HZD3</accession>
<dbReference type="InterPro" id="IPR049212">
    <property type="entry name" value="DUF6815"/>
</dbReference>
<dbReference type="EMBL" id="CAJNNV010033258">
    <property type="protein sequence ID" value="CAE8643061.1"/>
    <property type="molecule type" value="Genomic_DNA"/>
</dbReference>
<sequence length="760" mass="83912">MEAVRASLAKLDKSGTGLIECSALVKILQALDDKAFDQSFVDRILCNGQGAVKFAGFCSWLNGETTDKDFMHQEAEAEEGAGDDHELELESSAVDQMLARAKAKFQELDNNGNGELDPKELPNLCEWVFSEFGRKFKTLEAKKEAIEKQVKRFEKMAEGGKWNFERFESYYESVVADGERFQLKRAEAFAKGYDKSAGAARFRELDVNNSGFLDGEEIIVFASWVFRSFRPDGNDLTEAQQKAEGQKLLQRLDDKKGNNDGKLSFAEVDMFISEKVMQIEEFKKKRAERDAKKAEKAQVKQAAATTWGSWQEGDIVAAVESGSACPGPVDCSSLCVVAKDYNGLLPQPAEPKFKGALCQIYVRSQPYGGSDKSSNGHRYDSIPFANGMINAGMSCQLIHYVHEEHDKFFEVCKNFDFIIVRCNPGQIKSDGGDQGKFDSGMRVIREAGIQVWPSPDVMEKMGAKDALCKVATLNIGLEDTLAYYSEEDFGAGFSKTMAFQPRVIKQNRGSSGEGIWIIKLKAGNYCAAYGERSCKGDEVLTLMEANDNHEEEHTVAEFIEFCVNGRTDKSGTWTSKGVGKYLEGGKDAGGQIVDQRFCPRIVEGELRYNQIGDAVVGIIHKKPKEGGISAVGGTGSIYTYYGADEPKFATLTDNFLKHDLPKIMPALDLADEPVPLWWTTDFILASPEGTPSEEEKWIVGEFNCSCVGISKCLAAYCKDDTPNATYDDISAEDKEEANKYGEIMGTKALGIMEAQAKLAK</sequence>
<feature type="domain" description="EF-hand" evidence="2">
    <location>
        <begin position="96"/>
        <end position="131"/>
    </location>
</feature>
<evidence type="ECO:0000259" key="2">
    <source>
        <dbReference type="PROSITE" id="PS50222"/>
    </source>
</evidence>
<comment type="caution">
    <text evidence="3">The sequence shown here is derived from an EMBL/GenBank/DDBJ whole genome shotgun (WGS) entry which is preliminary data.</text>
</comment>
<dbReference type="InterPro" id="IPR011992">
    <property type="entry name" value="EF-hand-dom_pair"/>
</dbReference>
<dbReference type="Gene3D" id="1.10.238.10">
    <property type="entry name" value="EF-hand"/>
    <property type="match status" value="2"/>
</dbReference>